<reference evidence="8 9" key="1">
    <citation type="submission" date="2015-01" db="EMBL/GenBank/DDBJ databases">
        <title>Genome of allotetraploid Gossypium barbadense reveals genomic plasticity and fiber elongation in cotton evolution.</title>
        <authorList>
            <person name="Chen X."/>
            <person name="Liu X."/>
            <person name="Zhao B."/>
            <person name="Zheng H."/>
            <person name="Hu Y."/>
            <person name="Lu G."/>
            <person name="Yang C."/>
            <person name="Chen J."/>
            <person name="Shan C."/>
            <person name="Zhang L."/>
            <person name="Zhou Y."/>
            <person name="Wang L."/>
            <person name="Guo W."/>
            <person name="Bai Y."/>
            <person name="Ruan J."/>
            <person name="Shangguan X."/>
            <person name="Mao Y."/>
            <person name="Jiang J."/>
            <person name="Zhu Y."/>
            <person name="Lei J."/>
            <person name="Kang H."/>
            <person name="Chen S."/>
            <person name="He X."/>
            <person name="Wang R."/>
            <person name="Wang Y."/>
            <person name="Chen J."/>
            <person name="Wang L."/>
            <person name="Yu S."/>
            <person name="Wang B."/>
            <person name="Wei J."/>
            <person name="Song S."/>
            <person name="Lu X."/>
            <person name="Gao Z."/>
            <person name="Gu W."/>
            <person name="Deng X."/>
            <person name="Ma D."/>
            <person name="Wang S."/>
            <person name="Liang W."/>
            <person name="Fang L."/>
            <person name="Cai C."/>
            <person name="Zhu X."/>
            <person name="Zhou B."/>
            <person name="Zhang Y."/>
            <person name="Chen Z."/>
            <person name="Xu S."/>
            <person name="Zhu R."/>
            <person name="Wang S."/>
            <person name="Zhang T."/>
            <person name="Zhao G."/>
        </authorList>
    </citation>
    <scope>NUCLEOTIDE SEQUENCE [LARGE SCALE GENOMIC DNA]</scope>
    <source>
        <strain evidence="9">cv. Xinhai21</strain>
        <tissue evidence="8">Leaf</tissue>
    </source>
</reference>
<dbReference type="InterPro" id="IPR001461">
    <property type="entry name" value="Aspartic_peptidase_A1"/>
</dbReference>
<evidence type="ECO:0000256" key="6">
    <source>
        <dbReference type="PIRSR" id="PIRSR601461-1"/>
    </source>
</evidence>
<keyword evidence="4" id="KW-0378">Hydrolase</keyword>
<protein>
    <recommendedName>
        <fullName evidence="7">Peptidase A1 domain-containing protein</fullName>
    </recommendedName>
</protein>
<feature type="active site" evidence="6">
    <location>
        <position position="100"/>
    </location>
</feature>
<feature type="active site" evidence="6">
    <location>
        <position position="316"/>
    </location>
</feature>
<accession>A0A2P5XDY3</accession>
<evidence type="ECO:0000313" key="8">
    <source>
        <dbReference type="EMBL" id="PPS01531.1"/>
    </source>
</evidence>
<gene>
    <name evidence="8" type="ORF">GOBAR_AA19131</name>
</gene>
<evidence type="ECO:0000256" key="5">
    <source>
        <dbReference type="ARBA" id="ARBA00023180"/>
    </source>
</evidence>
<dbReference type="PANTHER" id="PTHR13683:SF768">
    <property type="entry name" value="EUKARYOTIC ASPARTYL PROTEASE FAMILY PROTEIN"/>
    <property type="match status" value="1"/>
</dbReference>
<evidence type="ECO:0000259" key="7">
    <source>
        <dbReference type="PROSITE" id="PS51767"/>
    </source>
</evidence>
<keyword evidence="2" id="KW-0645">Protease</keyword>
<dbReference type="GO" id="GO:0006508">
    <property type="term" value="P:proteolysis"/>
    <property type="evidence" value="ECO:0007669"/>
    <property type="project" value="UniProtKB-KW"/>
</dbReference>
<dbReference type="FunFam" id="2.40.70.10:FF:000028">
    <property type="entry name" value="Eukaryotic aspartyl protease family protein"/>
    <property type="match status" value="1"/>
</dbReference>
<feature type="domain" description="Peptidase A1" evidence="7">
    <location>
        <begin position="82"/>
        <end position="499"/>
    </location>
</feature>
<dbReference type="AlphaFoldDB" id="A0A2P5XDY3"/>
<dbReference type="Proteomes" id="UP000239757">
    <property type="component" value="Unassembled WGS sequence"/>
</dbReference>
<keyword evidence="5" id="KW-0325">Glycoprotein</keyword>
<dbReference type="InterPro" id="IPR034161">
    <property type="entry name" value="Pepsin-like_plant"/>
</dbReference>
<comment type="similarity">
    <text evidence="1">Belongs to the peptidase A1 family.</text>
</comment>
<dbReference type="PANTHER" id="PTHR13683">
    <property type="entry name" value="ASPARTYL PROTEASES"/>
    <property type="match status" value="1"/>
</dbReference>
<proteinExistence type="inferred from homology"/>
<dbReference type="InterPro" id="IPR033121">
    <property type="entry name" value="PEPTIDASE_A1"/>
</dbReference>
<dbReference type="OrthoDB" id="2747330at2759"/>
<organism evidence="8 9">
    <name type="scientific">Gossypium barbadense</name>
    <name type="common">Sea Island cotton</name>
    <name type="synonym">Hibiscus barbadensis</name>
    <dbReference type="NCBI Taxonomy" id="3634"/>
    <lineage>
        <taxon>Eukaryota</taxon>
        <taxon>Viridiplantae</taxon>
        <taxon>Streptophyta</taxon>
        <taxon>Embryophyta</taxon>
        <taxon>Tracheophyta</taxon>
        <taxon>Spermatophyta</taxon>
        <taxon>Magnoliopsida</taxon>
        <taxon>eudicotyledons</taxon>
        <taxon>Gunneridae</taxon>
        <taxon>Pentapetalae</taxon>
        <taxon>rosids</taxon>
        <taxon>malvids</taxon>
        <taxon>Malvales</taxon>
        <taxon>Malvaceae</taxon>
        <taxon>Malvoideae</taxon>
        <taxon>Gossypium</taxon>
    </lineage>
</organism>
<dbReference type="CDD" id="cd05476">
    <property type="entry name" value="pepsin_A_like_plant"/>
    <property type="match status" value="1"/>
</dbReference>
<dbReference type="InterPro" id="IPR032861">
    <property type="entry name" value="TAXi_N"/>
</dbReference>
<name>A0A2P5XDY3_GOSBA</name>
<evidence type="ECO:0000313" key="9">
    <source>
        <dbReference type="Proteomes" id="UP000239757"/>
    </source>
</evidence>
<evidence type="ECO:0000256" key="2">
    <source>
        <dbReference type="ARBA" id="ARBA00022670"/>
    </source>
</evidence>
<dbReference type="Pfam" id="PF14541">
    <property type="entry name" value="TAXi_C"/>
    <property type="match status" value="1"/>
</dbReference>
<keyword evidence="3" id="KW-0064">Aspartyl protease</keyword>
<dbReference type="EMBL" id="KZ665100">
    <property type="protein sequence ID" value="PPS01531.1"/>
    <property type="molecule type" value="Genomic_DNA"/>
</dbReference>
<dbReference type="GO" id="GO:0004190">
    <property type="term" value="F:aspartic-type endopeptidase activity"/>
    <property type="evidence" value="ECO:0007669"/>
    <property type="project" value="UniProtKB-KW"/>
</dbReference>
<dbReference type="Pfam" id="PF14543">
    <property type="entry name" value="TAXi_N"/>
    <property type="match status" value="1"/>
</dbReference>
<dbReference type="PRINTS" id="PR00792">
    <property type="entry name" value="PEPSIN"/>
</dbReference>
<evidence type="ECO:0000256" key="1">
    <source>
        <dbReference type="ARBA" id="ARBA00007447"/>
    </source>
</evidence>
<dbReference type="Gene3D" id="2.40.70.10">
    <property type="entry name" value="Acid Proteases"/>
    <property type="match status" value="2"/>
</dbReference>
<dbReference type="SUPFAM" id="SSF50630">
    <property type="entry name" value="Acid proteases"/>
    <property type="match status" value="2"/>
</dbReference>
<dbReference type="InterPro" id="IPR021109">
    <property type="entry name" value="Peptidase_aspartic_dom_sf"/>
</dbReference>
<dbReference type="InterPro" id="IPR032799">
    <property type="entry name" value="TAXi_C"/>
</dbReference>
<evidence type="ECO:0000256" key="4">
    <source>
        <dbReference type="ARBA" id="ARBA00022801"/>
    </source>
</evidence>
<sequence>MMDLRRLALVVVTVAVTVVGEFGCGCFGNVLTLNVLRKFAGHGKNLSALRAHDIRRHGRLLSTIGVDLPLGGNGHPSETGLYFAKIGLGNPSKDYYVQVDTGSDILWVNCAGCDKCPTKSDLGLGLTLYDPKKSSTSSLVYCDQDFCTSTYDGPLPGCKSNLQCQYNVVYGDGSSTAGYFVKDNMKLEQVTGNLQSRSTNGTVVFGCGARQSGELGSSSEALDGILGFGQANSSIISQLAASGKVKKSFAHCLDNIEGGGIFAIGEVVSPKVKRTPMVQNQAHYNIVMKDIEVGGDLLRLPSDIFDSGDQKGTIVDSGTTLAYLPSSIYEPLMTKILSQQPALNLHTVEDQFTCFQFAGSVDSGFPVVKFHFEDSLVLTVFPHEYTFQIRRPGLRQKFSSVDQVGLGPWVSLLTGGYGENSQSNCEALFHGVLFDKYDSSIIFVSSRFKLISKEDIWCFGWQNSGVQSKDGKDMILLGDLVLSNKLVIYDIENQNIGWTEYNCSSSVKVKDESSGAVYSVGAHDIVPHIGSKEGYNMAFFGAIASHSYSLVEYAMIIGLIETLFKSGSHRVGTCSSKRSIRIDRGSSHLEKLRASSSLVIEDIITVRNMFRYCLEGFSLVGIGTARSLGSDFEESTNISREINEAMDL</sequence>
<evidence type="ECO:0000256" key="3">
    <source>
        <dbReference type="ARBA" id="ARBA00022750"/>
    </source>
</evidence>
<dbReference type="PROSITE" id="PS51767">
    <property type="entry name" value="PEPTIDASE_A1"/>
    <property type="match status" value="1"/>
</dbReference>